<dbReference type="SMART" id="SM00729">
    <property type="entry name" value="Elp3"/>
    <property type="match status" value="1"/>
</dbReference>
<proteinExistence type="predicted"/>
<comment type="caution">
    <text evidence="7">The sequence shown here is derived from an EMBL/GenBank/DDBJ whole genome shotgun (WGS) entry which is preliminary data.</text>
</comment>
<evidence type="ECO:0000256" key="4">
    <source>
        <dbReference type="ARBA" id="ARBA00023004"/>
    </source>
</evidence>
<organism evidence="7">
    <name type="scientific">marine sediment metagenome</name>
    <dbReference type="NCBI Taxonomy" id="412755"/>
    <lineage>
        <taxon>unclassified sequences</taxon>
        <taxon>metagenomes</taxon>
        <taxon>ecological metagenomes</taxon>
    </lineage>
</organism>
<dbReference type="InterPro" id="IPR007197">
    <property type="entry name" value="rSAM"/>
</dbReference>
<dbReference type="PROSITE" id="PS51918">
    <property type="entry name" value="RADICAL_SAM"/>
    <property type="match status" value="1"/>
</dbReference>
<name>A0A0F9P3V0_9ZZZZ</name>
<evidence type="ECO:0000256" key="5">
    <source>
        <dbReference type="ARBA" id="ARBA00023014"/>
    </source>
</evidence>
<dbReference type="InterPro" id="IPR051198">
    <property type="entry name" value="BchE-like"/>
</dbReference>
<evidence type="ECO:0000256" key="3">
    <source>
        <dbReference type="ARBA" id="ARBA00022723"/>
    </source>
</evidence>
<comment type="cofactor">
    <cofactor evidence="1">
        <name>[4Fe-4S] cluster</name>
        <dbReference type="ChEBI" id="CHEBI:49883"/>
    </cofactor>
</comment>
<dbReference type="PANTHER" id="PTHR43409">
    <property type="entry name" value="ANAEROBIC MAGNESIUM-PROTOPORPHYRIN IX MONOMETHYL ESTER CYCLASE-RELATED"/>
    <property type="match status" value="1"/>
</dbReference>
<dbReference type="SFLD" id="SFLDG01123">
    <property type="entry name" value="methyltransferase_(Class_B)"/>
    <property type="match status" value="1"/>
</dbReference>
<dbReference type="EMBL" id="LAZR01005968">
    <property type="protein sequence ID" value="KKM95740.1"/>
    <property type="molecule type" value="Genomic_DNA"/>
</dbReference>
<dbReference type="SFLD" id="SFLDS00029">
    <property type="entry name" value="Radical_SAM"/>
    <property type="match status" value="1"/>
</dbReference>
<evidence type="ECO:0000256" key="2">
    <source>
        <dbReference type="ARBA" id="ARBA00022691"/>
    </source>
</evidence>
<dbReference type="Pfam" id="PF04055">
    <property type="entry name" value="Radical_SAM"/>
    <property type="match status" value="1"/>
</dbReference>
<dbReference type="InterPro" id="IPR006638">
    <property type="entry name" value="Elp3/MiaA/NifB-like_rSAM"/>
</dbReference>
<dbReference type="AlphaFoldDB" id="A0A0F9P3V0"/>
<dbReference type="InterPro" id="IPR058240">
    <property type="entry name" value="rSAM_sf"/>
</dbReference>
<dbReference type="PANTHER" id="PTHR43409:SF16">
    <property type="entry name" value="SLR0320 PROTEIN"/>
    <property type="match status" value="1"/>
</dbReference>
<sequence length="339" mass="39480">LEHDKNTENLIDFICIGEAENSFLKLSKLLISSVLNQKNIIAFESQMKSISGLAFNDSNEDLSVNLSHDEINLENLPLPARYKLPQDNYYYTVANVIVNRGCPNQCSFCTRQKMFKTTRIRSIESILAEIRDIISLQTYNHINFYDNINIHKKYFRNFCEMFIENDIKIPWGCEIRVDTITPEESKLLKEAGCRLIATGIESANKSVLKQNFKYQDPERVRTGIINIKKQNITIQAYFVLGLPGESENSVIETIEYIKCLPLNDNDEINYFMATPYPGSRLWDDREKYGIKIIEKNFNKYDCEHIIFETGELNKEKLIKLHSIVKKIEKEYKKCNLNKE</sequence>
<dbReference type="GO" id="GO:0051539">
    <property type="term" value="F:4 iron, 4 sulfur cluster binding"/>
    <property type="evidence" value="ECO:0007669"/>
    <property type="project" value="UniProtKB-KW"/>
</dbReference>
<evidence type="ECO:0000256" key="1">
    <source>
        <dbReference type="ARBA" id="ARBA00001966"/>
    </source>
</evidence>
<dbReference type="Gene3D" id="3.80.30.20">
    <property type="entry name" value="tm_1862 like domain"/>
    <property type="match status" value="1"/>
</dbReference>
<protein>
    <recommendedName>
        <fullName evidence="6">Radical SAM core domain-containing protein</fullName>
    </recommendedName>
</protein>
<dbReference type="SFLD" id="SFLDG01082">
    <property type="entry name" value="B12-binding_domain_containing"/>
    <property type="match status" value="1"/>
</dbReference>
<keyword evidence="4" id="KW-0408">Iron</keyword>
<dbReference type="GO" id="GO:0005829">
    <property type="term" value="C:cytosol"/>
    <property type="evidence" value="ECO:0007669"/>
    <property type="project" value="TreeGrafter"/>
</dbReference>
<evidence type="ECO:0000313" key="7">
    <source>
        <dbReference type="EMBL" id="KKM95740.1"/>
    </source>
</evidence>
<reference evidence="7" key="1">
    <citation type="journal article" date="2015" name="Nature">
        <title>Complex archaea that bridge the gap between prokaryotes and eukaryotes.</title>
        <authorList>
            <person name="Spang A."/>
            <person name="Saw J.H."/>
            <person name="Jorgensen S.L."/>
            <person name="Zaremba-Niedzwiedzka K."/>
            <person name="Martijn J."/>
            <person name="Lind A.E."/>
            <person name="van Eijk R."/>
            <person name="Schleper C."/>
            <person name="Guy L."/>
            <person name="Ettema T.J."/>
        </authorList>
    </citation>
    <scope>NUCLEOTIDE SEQUENCE</scope>
</reference>
<dbReference type="InterPro" id="IPR023404">
    <property type="entry name" value="rSAM_horseshoe"/>
</dbReference>
<keyword evidence="5" id="KW-0411">Iron-sulfur</keyword>
<feature type="non-terminal residue" evidence="7">
    <location>
        <position position="1"/>
    </location>
</feature>
<keyword evidence="3" id="KW-0479">Metal-binding</keyword>
<feature type="domain" description="Radical SAM core" evidence="6">
    <location>
        <begin position="88"/>
        <end position="311"/>
    </location>
</feature>
<dbReference type="InterPro" id="IPR034466">
    <property type="entry name" value="Methyltransferase_Class_B"/>
</dbReference>
<gene>
    <name evidence="7" type="ORF">LCGC14_1185120</name>
</gene>
<accession>A0A0F9P3V0</accession>
<dbReference type="GO" id="GO:0003824">
    <property type="term" value="F:catalytic activity"/>
    <property type="evidence" value="ECO:0007669"/>
    <property type="project" value="InterPro"/>
</dbReference>
<keyword evidence="2" id="KW-0949">S-adenosyl-L-methionine</keyword>
<evidence type="ECO:0000259" key="6">
    <source>
        <dbReference type="PROSITE" id="PS51918"/>
    </source>
</evidence>
<dbReference type="GO" id="GO:0046872">
    <property type="term" value="F:metal ion binding"/>
    <property type="evidence" value="ECO:0007669"/>
    <property type="project" value="UniProtKB-KW"/>
</dbReference>
<dbReference type="CDD" id="cd01335">
    <property type="entry name" value="Radical_SAM"/>
    <property type="match status" value="1"/>
</dbReference>
<dbReference type="SUPFAM" id="SSF102114">
    <property type="entry name" value="Radical SAM enzymes"/>
    <property type="match status" value="1"/>
</dbReference>